<keyword evidence="2" id="KW-0521">NADP</keyword>
<keyword evidence="6" id="KW-1185">Reference proteome</keyword>
<dbReference type="AlphaFoldDB" id="A0A166R5B2"/>
<dbReference type="Gene3D" id="3.90.25.10">
    <property type="entry name" value="UDP-galactose 4-epimerase, domain 1"/>
    <property type="match status" value="1"/>
</dbReference>
<dbReference type="Pfam" id="PF05368">
    <property type="entry name" value="NmrA"/>
    <property type="match status" value="1"/>
</dbReference>
<name>A0A166R5B2_9PEZI</name>
<dbReference type="PANTHER" id="PTHR42748">
    <property type="entry name" value="NITROGEN METABOLITE REPRESSION PROTEIN NMRA FAMILY MEMBER"/>
    <property type="match status" value="1"/>
</dbReference>
<proteinExistence type="inferred from homology"/>
<reference evidence="5 6" key="1">
    <citation type="submission" date="2015-06" db="EMBL/GenBank/DDBJ databases">
        <title>Survival trade-offs in plant roots during colonization by closely related pathogenic and mutualistic fungi.</title>
        <authorList>
            <person name="Hacquard S."/>
            <person name="Kracher B."/>
            <person name="Hiruma K."/>
            <person name="Weinman A."/>
            <person name="Muench P."/>
            <person name="Garrido Oter R."/>
            <person name="Ver Loren van Themaat E."/>
            <person name="Dallerey J.-F."/>
            <person name="Damm U."/>
            <person name="Henrissat B."/>
            <person name="Lespinet O."/>
            <person name="Thon M."/>
            <person name="Kemen E."/>
            <person name="McHardy A.C."/>
            <person name="Schulze-Lefert P."/>
            <person name="O'Connell R.J."/>
        </authorList>
    </citation>
    <scope>NUCLEOTIDE SEQUENCE [LARGE SCALE GENOMIC DNA]</scope>
    <source>
        <strain evidence="5 6">0861</strain>
    </source>
</reference>
<gene>
    <name evidence="5" type="ORF">CT0861_10000</name>
</gene>
<evidence type="ECO:0000256" key="2">
    <source>
        <dbReference type="ARBA" id="ARBA00022857"/>
    </source>
</evidence>
<dbReference type="InterPro" id="IPR008030">
    <property type="entry name" value="NmrA-like"/>
</dbReference>
<protein>
    <submittedName>
        <fullName evidence="5">NAD-binding protein (NmrA-like family protein)</fullName>
    </submittedName>
</protein>
<comment type="similarity">
    <text evidence="1">Belongs to the NmrA-type oxidoreductase family.</text>
</comment>
<dbReference type="SUPFAM" id="SSF51735">
    <property type="entry name" value="NAD(P)-binding Rossmann-fold domains"/>
    <property type="match status" value="1"/>
</dbReference>
<evidence type="ECO:0000256" key="3">
    <source>
        <dbReference type="ARBA" id="ARBA00023002"/>
    </source>
</evidence>
<sequence>MTISTEPSAPLIVVVGATGLQGGSVINNLAASAKPYRMRGLTRDPMKPKSTVLAERGVEIVACNLSVENVAGIEGAFRNATYVFIVTNFWEHLDQDREAAEGKVMVTCAKKAGVKLLLLSTEPNATKASGGEITKLYHFDSKASIADHAREIKVPFPYPVGNGSYVVKGTWAPDTKMPLIDTYHDFGLFAQLAIESEDFNKGDGKVISAYAEWMGMAKQAQTLSQATGKEISYQQITEVESRSLMANAGLPPHVIDDMIDAFRFHEQVWEATYVHSNRKNLARQPRTFKEYCQTEDWSYIMT</sequence>
<dbReference type="Gene3D" id="3.40.50.720">
    <property type="entry name" value="NAD(P)-binding Rossmann-like Domain"/>
    <property type="match status" value="1"/>
</dbReference>
<dbReference type="STRING" id="708197.A0A166R5B2"/>
<dbReference type="PANTHER" id="PTHR42748:SF30">
    <property type="entry name" value="NMRA-LIKE DOMAIN-CONTAINING PROTEIN"/>
    <property type="match status" value="1"/>
</dbReference>
<evidence type="ECO:0000313" key="6">
    <source>
        <dbReference type="Proteomes" id="UP000076552"/>
    </source>
</evidence>
<keyword evidence="3" id="KW-0560">Oxidoreductase</keyword>
<dbReference type="InterPro" id="IPR051164">
    <property type="entry name" value="NmrA-like_oxidored"/>
</dbReference>
<accession>A0A166R5B2</accession>
<dbReference type="GO" id="GO:0016491">
    <property type="term" value="F:oxidoreductase activity"/>
    <property type="evidence" value="ECO:0007669"/>
    <property type="project" value="UniProtKB-KW"/>
</dbReference>
<dbReference type="EMBL" id="LFIV01000120">
    <property type="protein sequence ID" value="KZL68782.1"/>
    <property type="molecule type" value="Genomic_DNA"/>
</dbReference>
<dbReference type="GO" id="GO:0005634">
    <property type="term" value="C:nucleus"/>
    <property type="evidence" value="ECO:0007669"/>
    <property type="project" value="TreeGrafter"/>
</dbReference>
<evidence type="ECO:0000259" key="4">
    <source>
        <dbReference type="Pfam" id="PF05368"/>
    </source>
</evidence>
<evidence type="ECO:0000313" key="5">
    <source>
        <dbReference type="EMBL" id="KZL68782.1"/>
    </source>
</evidence>
<dbReference type="Proteomes" id="UP000076552">
    <property type="component" value="Unassembled WGS sequence"/>
</dbReference>
<comment type="caution">
    <text evidence="5">The sequence shown here is derived from an EMBL/GenBank/DDBJ whole genome shotgun (WGS) entry which is preliminary data.</text>
</comment>
<organism evidence="5 6">
    <name type="scientific">Colletotrichum tofieldiae</name>
    <dbReference type="NCBI Taxonomy" id="708197"/>
    <lineage>
        <taxon>Eukaryota</taxon>
        <taxon>Fungi</taxon>
        <taxon>Dikarya</taxon>
        <taxon>Ascomycota</taxon>
        <taxon>Pezizomycotina</taxon>
        <taxon>Sordariomycetes</taxon>
        <taxon>Hypocreomycetidae</taxon>
        <taxon>Glomerellales</taxon>
        <taxon>Glomerellaceae</taxon>
        <taxon>Colletotrichum</taxon>
        <taxon>Colletotrichum spaethianum species complex</taxon>
    </lineage>
</organism>
<dbReference type="InterPro" id="IPR036291">
    <property type="entry name" value="NAD(P)-bd_dom_sf"/>
</dbReference>
<feature type="domain" description="NmrA-like" evidence="4">
    <location>
        <begin position="11"/>
        <end position="158"/>
    </location>
</feature>
<evidence type="ECO:0000256" key="1">
    <source>
        <dbReference type="ARBA" id="ARBA00006328"/>
    </source>
</evidence>